<evidence type="ECO:0000313" key="2">
    <source>
        <dbReference type="EMBL" id="MCD7454877.1"/>
    </source>
</evidence>
<dbReference type="Proteomes" id="UP000823775">
    <property type="component" value="Unassembled WGS sequence"/>
</dbReference>
<evidence type="ECO:0000256" key="1">
    <source>
        <dbReference type="SAM" id="MobiDB-lite"/>
    </source>
</evidence>
<name>A0ABS8S7S8_DATST</name>
<comment type="caution">
    <text evidence="2">The sequence shown here is derived from an EMBL/GenBank/DDBJ whole genome shotgun (WGS) entry which is preliminary data.</text>
</comment>
<sequence>MKGTKWVPGTKATDSNIIGTRYARMVMGSRRNKMVVTNKPLDEPGALAKKSKGKLVIEESSKGKRIVSKETGREPEERPDVEK</sequence>
<accession>A0ABS8S7S8</accession>
<dbReference type="EMBL" id="JACEIK010000320">
    <property type="protein sequence ID" value="MCD7454877.1"/>
    <property type="molecule type" value="Genomic_DNA"/>
</dbReference>
<reference evidence="2 3" key="1">
    <citation type="journal article" date="2021" name="BMC Genomics">
        <title>Datura genome reveals duplications of psychoactive alkaloid biosynthetic genes and high mutation rate following tissue culture.</title>
        <authorList>
            <person name="Rajewski A."/>
            <person name="Carter-House D."/>
            <person name="Stajich J."/>
            <person name="Litt A."/>
        </authorList>
    </citation>
    <scope>NUCLEOTIDE SEQUENCE [LARGE SCALE GENOMIC DNA]</scope>
    <source>
        <strain evidence="2">AR-01</strain>
    </source>
</reference>
<protein>
    <submittedName>
        <fullName evidence="2">Uncharacterized protein</fullName>
    </submittedName>
</protein>
<feature type="region of interest" description="Disordered" evidence="1">
    <location>
        <begin position="52"/>
        <end position="83"/>
    </location>
</feature>
<evidence type="ECO:0000313" key="3">
    <source>
        <dbReference type="Proteomes" id="UP000823775"/>
    </source>
</evidence>
<proteinExistence type="predicted"/>
<organism evidence="2 3">
    <name type="scientific">Datura stramonium</name>
    <name type="common">Jimsonweed</name>
    <name type="synonym">Common thornapple</name>
    <dbReference type="NCBI Taxonomy" id="4076"/>
    <lineage>
        <taxon>Eukaryota</taxon>
        <taxon>Viridiplantae</taxon>
        <taxon>Streptophyta</taxon>
        <taxon>Embryophyta</taxon>
        <taxon>Tracheophyta</taxon>
        <taxon>Spermatophyta</taxon>
        <taxon>Magnoliopsida</taxon>
        <taxon>eudicotyledons</taxon>
        <taxon>Gunneridae</taxon>
        <taxon>Pentapetalae</taxon>
        <taxon>asterids</taxon>
        <taxon>lamiids</taxon>
        <taxon>Solanales</taxon>
        <taxon>Solanaceae</taxon>
        <taxon>Solanoideae</taxon>
        <taxon>Datureae</taxon>
        <taxon>Datura</taxon>
    </lineage>
</organism>
<feature type="compositionally biased region" description="Basic and acidic residues" evidence="1">
    <location>
        <begin position="55"/>
        <end position="83"/>
    </location>
</feature>
<keyword evidence="3" id="KW-1185">Reference proteome</keyword>
<gene>
    <name evidence="2" type="ORF">HAX54_026408</name>
</gene>